<organism evidence="14 15">
    <name type="scientific">Exiguobacterium aurantiacum</name>
    <dbReference type="NCBI Taxonomy" id="33987"/>
    <lineage>
        <taxon>Bacteria</taxon>
        <taxon>Bacillati</taxon>
        <taxon>Bacillota</taxon>
        <taxon>Bacilli</taxon>
        <taxon>Bacillales</taxon>
        <taxon>Bacillales Family XII. Incertae Sedis</taxon>
        <taxon>Exiguobacterium</taxon>
    </lineage>
</organism>
<comment type="catalytic activity">
    <reaction evidence="11 12">
        <text>GTP + AH2 + S-adenosyl-L-methionine = (8S)-3',8-cyclo-7,8-dihydroguanosine 5'-triphosphate + 5'-deoxyadenosine + L-methionine + A + H(+)</text>
        <dbReference type="Rhea" id="RHEA:49576"/>
        <dbReference type="ChEBI" id="CHEBI:13193"/>
        <dbReference type="ChEBI" id="CHEBI:15378"/>
        <dbReference type="ChEBI" id="CHEBI:17319"/>
        <dbReference type="ChEBI" id="CHEBI:17499"/>
        <dbReference type="ChEBI" id="CHEBI:37565"/>
        <dbReference type="ChEBI" id="CHEBI:57844"/>
        <dbReference type="ChEBI" id="CHEBI:59789"/>
        <dbReference type="ChEBI" id="CHEBI:131766"/>
        <dbReference type="EC" id="4.1.99.22"/>
    </reaction>
</comment>
<keyword evidence="2 12" id="KW-0004">4Fe-4S</keyword>
<dbReference type="OrthoDB" id="9763993at2"/>
<dbReference type="Pfam" id="PF04055">
    <property type="entry name" value="Radical_SAM"/>
    <property type="match status" value="1"/>
</dbReference>
<keyword evidence="6 12" id="KW-0408">Iron</keyword>
<comment type="pathway">
    <text evidence="12">Cofactor biosynthesis; molybdopterin biosynthesis.</text>
</comment>
<dbReference type="RefSeq" id="WP_029333865.1">
    <property type="nucleotide sequence ID" value="NZ_UGGP01000001.1"/>
</dbReference>
<dbReference type="EMBL" id="UGGP01000001">
    <property type="protein sequence ID" value="STO09471.1"/>
    <property type="molecule type" value="Genomic_DNA"/>
</dbReference>
<dbReference type="GO" id="GO:0046872">
    <property type="term" value="F:metal ion binding"/>
    <property type="evidence" value="ECO:0007669"/>
    <property type="project" value="UniProtKB-KW"/>
</dbReference>
<keyword evidence="7 12" id="KW-0411">Iron-sulfur</keyword>
<dbReference type="Gene3D" id="3.20.20.70">
    <property type="entry name" value="Aldolase class I"/>
    <property type="match status" value="1"/>
</dbReference>
<dbReference type="HAMAP" id="MF_01225_B">
    <property type="entry name" value="MoaA_B"/>
    <property type="match status" value="1"/>
</dbReference>
<dbReference type="SFLD" id="SFLDG01386">
    <property type="entry name" value="main_SPASM_domain-containing"/>
    <property type="match status" value="1"/>
</dbReference>
<dbReference type="InterPro" id="IPR050105">
    <property type="entry name" value="MoCo_biosynth_MoaA/MoaC"/>
</dbReference>
<dbReference type="EC" id="4.1.99.22" evidence="1 12"/>
<feature type="binding site" evidence="12">
    <location>
        <position position="27"/>
    </location>
    <ligand>
        <name>[4Fe-4S] cluster</name>
        <dbReference type="ChEBI" id="CHEBI:49883"/>
        <label>1</label>
        <note>4Fe-4S-S-AdoMet</note>
    </ligand>
</feature>
<dbReference type="NCBIfam" id="TIGR02666">
    <property type="entry name" value="moaA"/>
    <property type="match status" value="1"/>
</dbReference>
<feature type="binding site" evidence="12">
    <location>
        <position position="30"/>
    </location>
    <ligand>
        <name>[4Fe-4S] cluster</name>
        <dbReference type="ChEBI" id="CHEBI:49883"/>
        <label>1</label>
        <note>4Fe-4S-S-AdoMet</note>
    </ligand>
</feature>
<protein>
    <recommendedName>
        <fullName evidence="1 12">GTP 3',8-cyclase</fullName>
        <ecNumber evidence="1 12">4.1.99.22</ecNumber>
    </recommendedName>
    <alternativeName>
        <fullName evidence="12">Molybdenum cofactor biosynthesis protein A</fullName>
    </alternativeName>
</protein>
<evidence type="ECO:0000256" key="3">
    <source>
        <dbReference type="ARBA" id="ARBA00022691"/>
    </source>
</evidence>
<dbReference type="GO" id="GO:0061799">
    <property type="term" value="F:cyclic pyranopterin monophosphate synthase activity"/>
    <property type="evidence" value="ECO:0007669"/>
    <property type="project" value="TreeGrafter"/>
</dbReference>
<evidence type="ECO:0000256" key="8">
    <source>
        <dbReference type="ARBA" id="ARBA00023134"/>
    </source>
</evidence>
<evidence type="ECO:0000256" key="4">
    <source>
        <dbReference type="ARBA" id="ARBA00022723"/>
    </source>
</evidence>
<feature type="binding site" evidence="12">
    <location>
        <position position="100"/>
    </location>
    <ligand>
        <name>GTP</name>
        <dbReference type="ChEBI" id="CHEBI:37565"/>
    </ligand>
</feature>
<proteinExistence type="inferred from homology"/>
<feature type="binding site" evidence="12">
    <location>
        <position position="276"/>
    </location>
    <ligand>
        <name>[4Fe-4S] cluster</name>
        <dbReference type="ChEBI" id="CHEBI:49883"/>
        <label>2</label>
        <note>4Fe-4S-substrate</note>
    </ligand>
</feature>
<dbReference type="SFLD" id="SFLDG01383">
    <property type="entry name" value="cyclic_pyranopterin_phosphate"/>
    <property type="match status" value="1"/>
</dbReference>
<dbReference type="SFLD" id="SFLDS00029">
    <property type="entry name" value="Radical_SAM"/>
    <property type="match status" value="1"/>
</dbReference>
<evidence type="ECO:0000256" key="9">
    <source>
        <dbReference type="ARBA" id="ARBA00023150"/>
    </source>
</evidence>
<comment type="similarity">
    <text evidence="12">Belongs to the radical SAM superfamily. MoaA family.</text>
</comment>
<feature type="binding site" evidence="12">
    <location>
        <position position="259"/>
    </location>
    <ligand>
        <name>[4Fe-4S] cluster</name>
        <dbReference type="ChEBI" id="CHEBI:49883"/>
        <label>2</label>
        <note>4Fe-4S-substrate</note>
    </ligand>
</feature>
<feature type="domain" description="Radical SAM core" evidence="13">
    <location>
        <begin position="7"/>
        <end position="228"/>
    </location>
</feature>
<evidence type="ECO:0000256" key="10">
    <source>
        <dbReference type="ARBA" id="ARBA00023239"/>
    </source>
</evidence>
<dbReference type="PROSITE" id="PS01305">
    <property type="entry name" value="MOAA_NIFB_PQQE"/>
    <property type="match status" value="1"/>
</dbReference>
<feature type="binding site" evidence="12">
    <location>
        <begin position="264"/>
        <end position="266"/>
    </location>
    <ligand>
        <name>GTP</name>
        <dbReference type="ChEBI" id="CHEBI:37565"/>
    </ligand>
</feature>
<dbReference type="STRING" id="1397694.GCA_000702585_00331"/>
<evidence type="ECO:0000256" key="6">
    <source>
        <dbReference type="ARBA" id="ARBA00023004"/>
    </source>
</evidence>
<dbReference type="PROSITE" id="PS51918">
    <property type="entry name" value="RADICAL_SAM"/>
    <property type="match status" value="1"/>
</dbReference>
<dbReference type="GO" id="GO:0005525">
    <property type="term" value="F:GTP binding"/>
    <property type="evidence" value="ECO:0007669"/>
    <property type="project" value="UniProtKB-UniRule"/>
</dbReference>
<dbReference type="GO" id="GO:0061798">
    <property type="term" value="F:GTP 3',8'-cyclase activity"/>
    <property type="evidence" value="ECO:0007669"/>
    <property type="project" value="UniProtKB-UniRule"/>
</dbReference>
<evidence type="ECO:0000313" key="15">
    <source>
        <dbReference type="Proteomes" id="UP000254060"/>
    </source>
</evidence>
<gene>
    <name evidence="12 14" type="primary">moaA</name>
    <name evidence="14" type="ORF">NCTC13163_02909</name>
</gene>
<dbReference type="InterPro" id="IPR007197">
    <property type="entry name" value="rSAM"/>
</dbReference>
<feature type="binding site" evidence="12">
    <location>
        <position position="124"/>
    </location>
    <ligand>
        <name>S-adenosyl-L-methionine</name>
        <dbReference type="ChEBI" id="CHEBI:59789"/>
    </ligand>
</feature>
<comment type="cofactor">
    <cofactor evidence="12">
        <name>[4Fe-4S] cluster</name>
        <dbReference type="ChEBI" id="CHEBI:49883"/>
    </cofactor>
    <text evidence="12">Binds 2 [4Fe-4S] clusters. Binds 1 [4Fe-4S] cluster coordinated with 3 cysteines and an exchangeable S-adenosyl-L-methionine and 1 [4Fe-4S] cluster coordinated with 3 cysteines and the GTP-derived substrate.</text>
</comment>
<comment type="subunit">
    <text evidence="12">Monomer and homodimer.</text>
</comment>
<sequence>MTPWTDRRRRPLEDLRISVIDKCNFRCRYCMPEEAFRHHQFLKRDELLSFDEIERFVRIVAPHGVKKVRLTGGEPLLRPNLDDLIRRLRNVTTIETIGLTTNGVYLERTAKALKQAGLDRVNVSLDALSAETFGMMNGRGTSPEMVLRGIDEAKRQGIEVKVNMVVRKGWNDHEVAPMAAYFKERNITLRYIEFMDVGTANEWNVEHVVSSESILDVLRQRNGLLEPLAPEALGEVAKRYRYDDGAEVGFISSVSQPFCGTCTRGRLSSDGKWYTCLFVEDGTDIRELLRSGASDDLIAMTLKMVWEVRDDRYSEERSRSGNRIRKRIEMSYIGG</sequence>
<dbReference type="SUPFAM" id="SSF102114">
    <property type="entry name" value="Radical SAM enzymes"/>
    <property type="match status" value="1"/>
</dbReference>
<dbReference type="GO" id="GO:0051539">
    <property type="term" value="F:4 iron, 4 sulfur cluster binding"/>
    <property type="evidence" value="ECO:0007669"/>
    <property type="project" value="UniProtKB-UniRule"/>
</dbReference>
<evidence type="ECO:0000256" key="5">
    <source>
        <dbReference type="ARBA" id="ARBA00022741"/>
    </source>
</evidence>
<evidence type="ECO:0000256" key="12">
    <source>
        <dbReference type="HAMAP-Rule" id="MF_01225"/>
    </source>
</evidence>
<dbReference type="SFLD" id="SFLDG01067">
    <property type="entry name" value="SPASM/twitch_domain_containing"/>
    <property type="match status" value="1"/>
</dbReference>
<feature type="binding site" evidence="12">
    <location>
        <position position="73"/>
    </location>
    <ligand>
        <name>S-adenosyl-L-methionine</name>
        <dbReference type="ChEBI" id="CHEBI:59789"/>
    </ligand>
</feature>
<dbReference type="InterPro" id="IPR058240">
    <property type="entry name" value="rSAM_sf"/>
</dbReference>
<dbReference type="PANTHER" id="PTHR22960:SF0">
    <property type="entry name" value="MOLYBDENUM COFACTOR BIOSYNTHESIS PROTEIN 1"/>
    <property type="match status" value="1"/>
</dbReference>
<evidence type="ECO:0000256" key="2">
    <source>
        <dbReference type="ARBA" id="ARBA00022485"/>
    </source>
</evidence>
<dbReference type="SMART" id="SM00729">
    <property type="entry name" value="Elp3"/>
    <property type="match status" value="1"/>
</dbReference>
<comment type="function">
    <text evidence="12">Catalyzes the cyclization of GTP to (8S)-3',8-cyclo-7,8-dihydroguanosine 5'-triphosphate.</text>
</comment>
<dbReference type="InterPro" id="IPR013483">
    <property type="entry name" value="MoaA"/>
</dbReference>
<keyword evidence="10 12" id="KW-0456">Lyase</keyword>
<feature type="binding site" evidence="12">
    <location>
        <position position="23"/>
    </location>
    <ligand>
        <name>[4Fe-4S] cluster</name>
        <dbReference type="ChEBI" id="CHEBI:49883"/>
        <label>1</label>
        <note>4Fe-4S-S-AdoMet</note>
    </ligand>
</feature>
<dbReference type="CDD" id="cd01335">
    <property type="entry name" value="Radical_SAM"/>
    <property type="match status" value="1"/>
</dbReference>
<dbReference type="GO" id="GO:0006777">
    <property type="term" value="P:Mo-molybdopterin cofactor biosynthetic process"/>
    <property type="evidence" value="ECO:0007669"/>
    <property type="project" value="UniProtKB-UniRule"/>
</dbReference>
<dbReference type="Proteomes" id="UP000254060">
    <property type="component" value="Unassembled WGS sequence"/>
</dbReference>
<feature type="binding site" evidence="12">
    <location>
        <position position="16"/>
    </location>
    <ligand>
        <name>GTP</name>
        <dbReference type="ChEBI" id="CHEBI:37565"/>
    </ligand>
</feature>
<dbReference type="InterPro" id="IPR010505">
    <property type="entry name" value="MoaA_twitch"/>
</dbReference>
<dbReference type="InterPro" id="IPR000385">
    <property type="entry name" value="MoaA_NifB_PqqE_Fe-S-bd_CS"/>
</dbReference>
<keyword evidence="5 12" id="KW-0547">Nucleotide-binding</keyword>
<dbReference type="UniPathway" id="UPA00344"/>
<dbReference type="InterPro" id="IPR040064">
    <property type="entry name" value="MoaA-like"/>
</dbReference>
<dbReference type="GO" id="GO:1904047">
    <property type="term" value="F:S-adenosyl-L-methionine binding"/>
    <property type="evidence" value="ECO:0007669"/>
    <property type="project" value="UniProtKB-UniRule"/>
</dbReference>
<keyword evidence="4 12" id="KW-0479">Metal-binding</keyword>
<dbReference type="InterPro" id="IPR006638">
    <property type="entry name" value="Elp3/MiaA/NifB-like_rSAM"/>
</dbReference>
<evidence type="ECO:0000259" key="13">
    <source>
        <dbReference type="PROSITE" id="PS51918"/>
    </source>
</evidence>
<dbReference type="CDD" id="cd21117">
    <property type="entry name" value="Twitch_MoaA"/>
    <property type="match status" value="1"/>
</dbReference>
<dbReference type="InterPro" id="IPR013785">
    <property type="entry name" value="Aldolase_TIM"/>
</dbReference>
<keyword evidence="3 12" id="KW-0949">S-adenosyl-L-methionine</keyword>
<dbReference type="PANTHER" id="PTHR22960">
    <property type="entry name" value="MOLYBDOPTERIN COFACTOR SYNTHESIS PROTEIN A"/>
    <property type="match status" value="1"/>
</dbReference>
<evidence type="ECO:0000256" key="7">
    <source>
        <dbReference type="ARBA" id="ARBA00023014"/>
    </source>
</evidence>
<keyword evidence="8 12" id="KW-0342">GTP-binding</keyword>
<dbReference type="AlphaFoldDB" id="A0A377FXB4"/>
<accession>A0A377FXB4</accession>
<evidence type="ECO:0000256" key="1">
    <source>
        <dbReference type="ARBA" id="ARBA00012167"/>
    </source>
</evidence>
<feature type="binding site" evidence="12">
    <location>
        <position position="161"/>
    </location>
    <ligand>
        <name>GTP</name>
        <dbReference type="ChEBI" id="CHEBI:37565"/>
    </ligand>
</feature>
<keyword evidence="9 12" id="KW-0501">Molybdenum cofactor biosynthesis</keyword>
<feature type="binding site" evidence="12">
    <location>
        <position position="262"/>
    </location>
    <ligand>
        <name>[4Fe-4S] cluster</name>
        <dbReference type="ChEBI" id="CHEBI:49883"/>
        <label>2</label>
        <note>4Fe-4S-substrate</note>
    </ligand>
</feature>
<evidence type="ECO:0000313" key="14">
    <source>
        <dbReference type="EMBL" id="STO09471.1"/>
    </source>
</evidence>
<name>A0A377FXB4_9BACL</name>
<feature type="binding site" evidence="12">
    <location>
        <position position="29"/>
    </location>
    <ligand>
        <name>S-adenosyl-L-methionine</name>
        <dbReference type="ChEBI" id="CHEBI:59789"/>
    </ligand>
</feature>
<feature type="binding site" evidence="12">
    <location>
        <position position="195"/>
    </location>
    <ligand>
        <name>S-adenosyl-L-methionine</name>
        <dbReference type="ChEBI" id="CHEBI:59789"/>
    </ligand>
</feature>
<feature type="binding site" evidence="12">
    <location>
        <position position="69"/>
    </location>
    <ligand>
        <name>GTP</name>
        <dbReference type="ChEBI" id="CHEBI:37565"/>
    </ligand>
</feature>
<evidence type="ECO:0000256" key="11">
    <source>
        <dbReference type="ARBA" id="ARBA00048697"/>
    </source>
</evidence>
<dbReference type="Pfam" id="PF06463">
    <property type="entry name" value="Mob_synth_C"/>
    <property type="match status" value="1"/>
</dbReference>
<reference evidence="14 15" key="1">
    <citation type="submission" date="2018-06" db="EMBL/GenBank/DDBJ databases">
        <authorList>
            <consortium name="Pathogen Informatics"/>
            <person name="Doyle S."/>
        </authorList>
    </citation>
    <scope>NUCLEOTIDE SEQUENCE [LARGE SCALE GENOMIC DNA]</scope>
    <source>
        <strain evidence="14 15">NCTC13163</strain>
    </source>
</reference>